<dbReference type="InterPro" id="IPR001799">
    <property type="entry name" value="Ephrin_RBD"/>
</dbReference>
<comment type="subcellular location">
    <subcellularLocation>
        <location evidence="1">Membrane</location>
    </subcellularLocation>
</comment>
<dbReference type="PRINTS" id="PR01347">
    <property type="entry name" value="EPHRIN"/>
</dbReference>
<dbReference type="GO" id="GO:0048013">
    <property type="term" value="P:ephrin receptor signaling pathway"/>
    <property type="evidence" value="ECO:0007669"/>
    <property type="project" value="TreeGrafter"/>
</dbReference>
<evidence type="ECO:0000313" key="9">
    <source>
        <dbReference type="EMBL" id="KAI9555496.1"/>
    </source>
</evidence>
<organism evidence="9 10">
    <name type="scientific">Daphnia sinensis</name>
    <dbReference type="NCBI Taxonomy" id="1820382"/>
    <lineage>
        <taxon>Eukaryota</taxon>
        <taxon>Metazoa</taxon>
        <taxon>Ecdysozoa</taxon>
        <taxon>Arthropoda</taxon>
        <taxon>Crustacea</taxon>
        <taxon>Branchiopoda</taxon>
        <taxon>Diplostraca</taxon>
        <taxon>Cladocera</taxon>
        <taxon>Anomopoda</taxon>
        <taxon>Daphniidae</taxon>
        <taxon>Daphnia</taxon>
        <taxon>Daphnia similis group</taxon>
    </lineage>
</organism>
<reference evidence="9 10" key="1">
    <citation type="submission" date="2022-05" db="EMBL/GenBank/DDBJ databases">
        <title>A multi-omics perspective on studying reproductive biology in Daphnia sinensis.</title>
        <authorList>
            <person name="Jia J."/>
        </authorList>
    </citation>
    <scope>NUCLEOTIDE SEQUENCE [LARGE SCALE GENOMIC DNA]</scope>
    <source>
        <strain evidence="9 10">WSL</strain>
    </source>
</reference>
<name>A0AAD5PPS2_9CRUS</name>
<dbReference type="PROSITE" id="PS51551">
    <property type="entry name" value="EPHRIN_RBD_2"/>
    <property type="match status" value="1"/>
</dbReference>
<dbReference type="GO" id="GO:0007411">
    <property type="term" value="P:axon guidance"/>
    <property type="evidence" value="ECO:0007669"/>
    <property type="project" value="TreeGrafter"/>
</dbReference>
<evidence type="ECO:0000259" key="8">
    <source>
        <dbReference type="PROSITE" id="PS51551"/>
    </source>
</evidence>
<keyword evidence="2" id="KW-0732">Signal</keyword>
<evidence type="ECO:0000256" key="6">
    <source>
        <dbReference type="PROSITE-ProRule" id="PRU00884"/>
    </source>
</evidence>
<evidence type="ECO:0000256" key="1">
    <source>
        <dbReference type="ARBA" id="ARBA00004370"/>
    </source>
</evidence>
<evidence type="ECO:0000256" key="4">
    <source>
        <dbReference type="ARBA" id="ARBA00023157"/>
    </source>
</evidence>
<dbReference type="GO" id="GO:0046875">
    <property type="term" value="F:ephrin receptor binding"/>
    <property type="evidence" value="ECO:0007669"/>
    <property type="project" value="TreeGrafter"/>
</dbReference>
<keyword evidence="3 7" id="KW-0472">Membrane</keyword>
<accession>A0AAD5PPS2</accession>
<dbReference type="PANTHER" id="PTHR11304">
    <property type="entry name" value="EPHRIN"/>
    <property type="match status" value="1"/>
</dbReference>
<evidence type="ECO:0000256" key="2">
    <source>
        <dbReference type="ARBA" id="ARBA00022729"/>
    </source>
</evidence>
<evidence type="ECO:0000313" key="10">
    <source>
        <dbReference type="Proteomes" id="UP000820818"/>
    </source>
</evidence>
<dbReference type="FunFam" id="2.60.40.420:FF:000054">
    <property type="entry name" value="Uncharacterized protein, isoform A"/>
    <property type="match status" value="1"/>
</dbReference>
<comment type="similarity">
    <text evidence="6 7">Belongs to the ephrin family.</text>
</comment>
<keyword evidence="4" id="KW-1015">Disulfide bond</keyword>
<dbReference type="CDD" id="cd02675">
    <property type="entry name" value="Ephrin_ectodomain"/>
    <property type="match status" value="1"/>
</dbReference>
<dbReference type="Gene3D" id="2.60.40.420">
    <property type="entry name" value="Cupredoxins - blue copper proteins"/>
    <property type="match status" value="1"/>
</dbReference>
<evidence type="ECO:0000256" key="5">
    <source>
        <dbReference type="ARBA" id="ARBA00023180"/>
    </source>
</evidence>
<gene>
    <name evidence="9" type="ORF">GHT06_018011</name>
</gene>
<dbReference type="SUPFAM" id="SSF49503">
    <property type="entry name" value="Cupredoxins"/>
    <property type="match status" value="1"/>
</dbReference>
<dbReference type="Proteomes" id="UP000820818">
    <property type="component" value="Linkage Group LG7"/>
</dbReference>
<evidence type="ECO:0000256" key="3">
    <source>
        <dbReference type="ARBA" id="ARBA00023136"/>
    </source>
</evidence>
<comment type="caution">
    <text evidence="6">Lacks conserved residue(s) required for the propagation of feature annotation.</text>
</comment>
<dbReference type="PANTHER" id="PTHR11304:SF29">
    <property type="entry name" value="EPHRIN"/>
    <property type="match status" value="1"/>
</dbReference>
<keyword evidence="10" id="KW-1185">Reference proteome</keyword>
<dbReference type="InterPro" id="IPR031328">
    <property type="entry name" value="Ephrin"/>
</dbReference>
<dbReference type="InterPro" id="IPR008972">
    <property type="entry name" value="Cupredoxin"/>
</dbReference>
<dbReference type="GO" id="GO:0005886">
    <property type="term" value="C:plasma membrane"/>
    <property type="evidence" value="ECO:0007669"/>
    <property type="project" value="TreeGrafter"/>
</dbReference>
<dbReference type="Pfam" id="PF00812">
    <property type="entry name" value="Ephrin"/>
    <property type="match status" value="1"/>
</dbReference>
<proteinExistence type="inferred from homology"/>
<sequence length="354" mass="39710">MVRHHRLAASKRIADDSSSSSITNTTSTSSLMWRRRCGCHCGSVRWPTWPPMLLLLLLVSVETLSLATVTTATRMHYIHWNTTNPIFRIDNTDHIIDVNKNNIPFEYDQVNIICPVYTPGTHEDDAEKYIIYNVSKEEYDTCRITNPNPRIIAVCDKPYKLMYFTITFRSFTPQPGGLEFRPGQDYYFISTSSKDDLHRRIGGRCSSHNMKVVFKVCCKAEDLDKAGTTAGRPALSSTTTSTTMSTISTSVAVMNSTTTQAPVVPTRIITTQLLLPSVTSPRMPPHWKDVEIQSFSVRTTTKKSVDDFDKLSNEVVKNEELTSKSSGARRQVVHNPVSALIAAGLVSLILFRVR</sequence>
<dbReference type="EMBL" id="WJBH02000007">
    <property type="protein sequence ID" value="KAI9555496.1"/>
    <property type="molecule type" value="Genomic_DNA"/>
</dbReference>
<protein>
    <recommendedName>
        <fullName evidence="8">Ephrin RBD domain-containing protein</fullName>
    </recommendedName>
</protein>
<keyword evidence="5" id="KW-0325">Glycoprotein</keyword>
<comment type="caution">
    <text evidence="9">The sequence shown here is derived from an EMBL/GenBank/DDBJ whole genome shotgun (WGS) entry which is preliminary data.</text>
</comment>
<feature type="domain" description="Ephrin RBD" evidence="8">
    <location>
        <begin position="73"/>
        <end position="216"/>
    </location>
</feature>
<evidence type="ECO:0000256" key="7">
    <source>
        <dbReference type="RuleBase" id="RU004375"/>
    </source>
</evidence>
<dbReference type="AlphaFoldDB" id="A0AAD5PPS2"/>